<evidence type="ECO:0000313" key="2">
    <source>
        <dbReference type="Proteomes" id="UP000254893"/>
    </source>
</evidence>
<dbReference type="SUPFAM" id="SSF49464">
    <property type="entry name" value="Carboxypeptidase regulatory domain-like"/>
    <property type="match status" value="1"/>
</dbReference>
<name>A0A380BB40_SPHSI</name>
<gene>
    <name evidence="1" type="ORF">NCTC11388_00337</name>
</gene>
<protein>
    <submittedName>
        <fullName evidence="1">TonB-linked outer membrane protein, SusC/RagA family</fullName>
    </submittedName>
</protein>
<dbReference type="AlphaFoldDB" id="A0A380BB40"/>
<accession>A0A380BB40</accession>
<dbReference type="Gene3D" id="2.60.40.1120">
    <property type="entry name" value="Carboxypeptidase-like, regulatory domain"/>
    <property type="match status" value="1"/>
</dbReference>
<dbReference type="Pfam" id="PF13715">
    <property type="entry name" value="CarbopepD_reg_2"/>
    <property type="match status" value="1"/>
</dbReference>
<organism evidence="1 2">
    <name type="scientific">Sphingobacterium spiritivorum</name>
    <name type="common">Flavobacterium spiritivorum</name>
    <dbReference type="NCBI Taxonomy" id="258"/>
    <lineage>
        <taxon>Bacteria</taxon>
        <taxon>Pseudomonadati</taxon>
        <taxon>Bacteroidota</taxon>
        <taxon>Sphingobacteriia</taxon>
        <taxon>Sphingobacteriales</taxon>
        <taxon>Sphingobacteriaceae</taxon>
        <taxon>Sphingobacterium</taxon>
    </lineage>
</organism>
<dbReference type="InterPro" id="IPR043741">
    <property type="entry name" value="DUF5686"/>
</dbReference>
<proteinExistence type="predicted"/>
<dbReference type="Pfam" id="PF18939">
    <property type="entry name" value="DUF5686"/>
    <property type="match status" value="1"/>
</dbReference>
<dbReference type="InterPro" id="IPR008969">
    <property type="entry name" value="CarboxyPept-like_regulatory"/>
</dbReference>
<dbReference type="RefSeq" id="WP_115168826.1">
    <property type="nucleotide sequence ID" value="NZ_UGYW01000001.1"/>
</dbReference>
<dbReference type="EMBL" id="UGYW01000001">
    <property type="protein sequence ID" value="SUI97236.1"/>
    <property type="molecule type" value="Genomic_DNA"/>
</dbReference>
<reference evidence="1 2" key="1">
    <citation type="submission" date="2018-06" db="EMBL/GenBank/DDBJ databases">
        <authorList>
            <consortium name="Pathogen Informatics"/>
            <person name="Doyle S."/>
        </authorList>
    </citation>
    <scope>NUCLEOTIDE SEQUENCE [LARGE SCALE GENOMIC DNA]</scope>
    <source>
        <strain evidence="1 2">NCTC11388</strain>
    </source>
</reference>
<evidence type="ECO:0000313" key="1">
    <source>
        <dbReference type="EMBL" id="SUI97236.1"/>
    </source>
</evidence>
<dbReference type="Proteomes" id="UP000254893">
    <property type="component" value="Unassembled WGS sequence"/>
</dbReference>
<sequence>MIYNKKLDYILFVGFLLLMTCPALGQLTIKGRVVDKNTGHGIPRATIVLAPGNLGTSTDTSGNFAILANQNQTSIQFRAMGYTAVNLPITKDSLQQLNVELDYADNMLEMVTISKRSKSKKDDPALELIDLVIKHKKDNRLRSLNQVQFEEYEKVQFGLVDPRKAMEKRMGKLKFIFKNLDTASIKGKALLPMYMEENLSDVYSQTDPSKYKKLIKSHKKTEFDPRYINNANIQQYLNYQFRPVDIYDPSIFIINKLFLSPIADEAKLFYRFYIQDTIQTVDGTFVELAFEPKNKQDLLFSGTLQVTTDGRYAVRQAELTVGKEANLNWINDILISLHYDPNADGFMFLRKSDLLILFGGRKDDALFGRRVAFNSKWDFKSQIPAKVFEGAPTEMLASASQDTAILERQRPIPLNKIEQTVYSNTDSLNNMKSFKRLMAIGYLLAQGFHNAGPVEFGPLEYTYSFNEVEGNRIRFGGRTTGQLSEKVYMEGYLAYGVKDKQMKYYLRSAFSLNNKSVTTFPAHYLEGTVQHDVMEPGRGIGFKKGDSFFASFSGTKPEKFLFNDAYKLNHVWEFGNHISVSTGFTYFKRETAGTLVFSKTGIHAGETLPRIVTNDVEMQLRWAPNENFYYRNLTRTPIIDKYPVFTLQYNQGVKGFLGGEYNYSALRFAASKRLFLNQLGTADLTMGVGKIWGALPYPLLEIPNVQIEQDRHTVDYFMMNSMEFAADRYVKFAIDHRLQGFLLNKIPLIKKLKWRELWRLRMFYGDLSARNNPYISNEVVYFDKDDDGRIVTRTIDQTPYMEATVGVENVLRFFTVEYVKRLSYREYDNVRREKVRLTVHFNF</sequence>